<gene>
    <name evidence="4" type="ORF">I8J32_001090</name>
</gene>
<dbReference type="InterPro" id="IPR052163">
    <property type="entry name" value="DGC-Regulatory_Protein"/>
</dbReference>
<dbReference type="PANTHER" id="PTHR46663">
    <property type="entry name" value="DIGUANYLATE CYCLASE DGCT-RELATED"/>
    <property type="match status" value="1"/>
</dbReference>
<dbReference type="SMART" id="SM00091">
    <property type="entry name" value="PAS"/>
    <property type="match status" value="1"/>
</dbReference>
<dbReference type="PANTHER" id="PTHR46663:SF3">
    <property type="entry name" value="SLL0267 PROTEIN"/>
    <property type="match status" value="1"/>
</dbReference>
<dbReference type="InterPro" id="IPR035965">
    <property type="entry name" value="PAS-like_dom_sf"/>
</dbReference>
<evidence type="ECO:0000256" key="1">
    <source>
        <dbReference type="ARBA" id="ARBA00001946"/>
    </source>
</evidence>
<dbReference type="Proteomes" id="UP000639274">
    <property type="component" value="Chromosome"/>
</dbReference>
<accession>A0A974Y112</accession>
<dbReference type="InterPro" id="IPR000160">
    <property type="entry name" value="GGDEF_dom"/>
</dbReference>
<dbReference type="NCBIfam" id="TIGR00229">
    <property type="entry name" value="sensory_box"/>
    <property type="match status" value="1"/>
</dbReference>
<comment type="cofactor">
    <cofactor evidence="1">
        <name>Mg(2+)</name>
        <dbReference type="ChEBI" id="CHEBI:18420"/>
    </cofactor>
</comment>
<dbReference type="NCBIfam" id="TIGR00254">
    <property type="entry name" value="GGDEF"/>
    <property type="match status" value="1"/>
</dbReference>
<evidence type="ECO:0000259" key="3">
    <source>
        <dbReference type="PROSITE" id="PS50887"/>
    </source>
</evidence>
<dbReference type="FunFam" id="3.30.70.270:FF:000001">
    <property type="entry name" value="Diguanylate cyclase domain protein"/>
    <property type="match status" value="1"/>
</dbReference>
<dbReference type="CDD" id="cd00130">
    <property type="entry name" value="PAS"/>
    <property type="match status" value="1"/>
</dbReference>
<dbReference type="KEGG" id="lsf:I8J32_001090"/>
<dbReference type="InterPro" id="IPR043128">
    <property type="entry name" value="Rev_trsase/Diguanyl_cyclase"/>
</dbReference>
<proteinExistence type="predicted"/>
<keyword evidence="5" id="KW-1185">Reference proteome</keyword>
<dbReference type="SMART" id="SM00267">
    <property type="entry name" value="GGDEF"/>
    <property type="match status" value="1"/>
</dbReference>
<evidence type="ECO:0000313" key="4">
    <source>
        <dbReference type="EMBL" id="QSX78573.1"/>
    </source>
</evidence>
<evidence type="ECO:0000313" key="5">
    <source>
        <dbReference type="Proteomes" id="UP000639274"/>
    </source>
</evidence>
<dbReference type="RefSeq" id="WP_200614260.1">
    <property type="nucleotide sequence ID" value="NZ_CP071518.1"/>
</dbReference>
<evidence type="ECO:0000259" key="2">
    <source>
        <dbReference type="PROSITE" id="PS50112"/>
    </source>
</evidence>
<dbReference type="Pfam" id="PF00989">
    <property type="entry name" value="PAS"/>
    <property type="match status" value="1"/>
</dbReference>
<dbReference type="GO" id="GO:0006355">
    <property type="term" value="P:regulation of DNA-templated transcription"/>
    <property type="evidence" value="ECO:0007669"/>
    <property type="project" value="InterPro"/>
</dbReference>
<dbReference type="EMBL" id="CP071518">
    <property type="protein sequence ID" value="QSX78573.1"/>
    <property type="molecule type" value="Genomic_DNA"/>
</dbReference>
<organism evidence="4 5">
    <name type="scientific">Agrilutibacter solisilvae</name>
    <dbReference type="NCBI Taxonomy" id="2763317"/>
    <lineage>
        <taxon>Bacteria</taxon>
        <taxon>Pseudomonadati</taxon>
        <taxon>Pseudomonadota</taxon>
        <taxon>Gammaproteobacteria</taxon>
        <taxon>Lysobacterales</taxon>
        <taxon>Lysobacteraceae</taxon>
        <taxon>Agrilutibacter</taxon>
    </lineage>
</organism>
<dbReference type="Pfam" id="PF00990">
    <property type="entry name" value="GGDEF"/>
    <property type="match status" value="1"/>
</dbReference>
<dbReference type="AlphaFoldDB" id="A0A974Y112"/>
<dbReference type="PROSITE" id="PS50112">
    <property type="entry name" value="PAS"/>
    <property type="match status" value="1"/>
</dbReference>
<dbReference type="Gene3D" id="3.30.450.20">
    <property type="entry name" value="PAS domain"/>
    <property type="match status" value="1"/>
</dbReference>
<dbReference type="InterPro" id="IPR013767">
    <property type="entry name" value="PAS_fold"/>
</dbReference>
<dbReference type="SUPFAM" id="SSF55785">
    <property type="entry name" value="PYP-like sensor domain (PAS domain)"/>
    <property type="match status" value="1"/>
</dbReference>
<dbReference type="PROSITE" id="PS50887">
    <property type="entry name" value="GGDEF"/>
    <property type="match status" value="1"/>
</dbReference>
<dbReference type="GO" id="GO:0003824">
    <property type="term" value="F:catalytic activity"/>
    <property type="evidence" value="ECO:0007669"/>
    <property type="project" value="UniProtKB-ARBA"/>
</dbReference>
<dbReference type="SUPFAM" id="SSF55073">
    <property type="entry name" value="Nucleotide cyclase"/>
    <property type="match status" value="1"/>
</dbReference>
<feature type="domain" description="GGDEF" evidence="3">
    <location>
        <begin position="161"/>
        <end position="294"/>
    </location>
</feature>
<sequence>MDDRALMQALLDTPIRHGIVVTDLQGKIILWNRGAEAIFGYSAQEIIGASAEKLFVPIDRSNGIPGREMSKARTQGCAGDFRWHLRKDGTTFWGDGMMYPVRVEGADIGYMKVLRDATDLKLSQEEHRRLAFVDVLTGMPNRAELFRRLVDMMGTAQRHREMLVLLLVDLDHLKDVNDSLGHAAGDAMLRSAAQRMRDVLRSNDLLARLGGDEFAILQPGAQSLDDAVVVAEKLLEVLAQPMDIGGREVQVTGSIGISAYPLDAATTEQLLGNADVALYQAKAGGRNQYRVHEATMKHAHTASASTAGQG</sequence>
<protein>
    <submittedName>
        <fullName evidence="4">GGDEF domain-containing protein</fullName>
    </submittedName>
</protein>
<dbReference type="CDD" id="cd01949">
    <property type="entry name" value="GGDEF"/>
    <property type="match status" value="1"/>
</dbReference>
<reference evidence="4 5" key="1">
    <citation type="submission" date="2021-03" db="EMBL/GenBank/DDBJ databases">
        <title>Lysobacter sp. nov. isolated from soil of gangwondo yeongwol, south Korea.</title>
        <authorList>
            <person name="Kim K.R."/>
            <person name="Kim K.H."/>
            <person name="Jeon C.O."/>
        </authorList>
    </citation>
    <scope>NUCLEOTIDE SEQUENCE [LARGE SCALE GENOMIC DNA]</scope>
    <source>
        <strain evidence="4 5">R19</strain>
    </source>
</reference>
<dbReference type="Gene3D" id="3.30.70.270">
    <property type="match status" value="1"/>
</dbReference>
<name>A0A974Y112_9GAMM</name>
<dbReference type="InterPro" id="IPR000014">
    <property type="entry name" value="PAS"/>
</dbReference>
<dbReference type="InterPro" id="IPR029787">
    <property type="entry name" value="Nucleotide_cyclase"/>
</dbReference>
<feature type="domain" description="PAS" evidence="2">
    <location>
        <begin position="3"/>
        <end position="48"/>
    </location>
</feature>